<proteinExistence type="predicted"/>
<dbReference type="EMBL" id="SMJU01000008">
    <property type="protein sequence ID" value="TDB64154.1"/>
    <property type="molecule type" value="Genomic_DNA"/>
</dbReference>
<comment type="caution">
    <text evidence="1">The sequence shown here is derived from an EMBL/GenBank/DDBJ whole genome shotgun (WGS) entry which is preliminary data.</text>
</comment>
<keyword evidence="2" id="KW-1185">Reference proteome</keyword>
<name>A0A4R4K8U1_9BACT</name>
<protein>
    <submittedName>
        <fullName evidence="1">Uncharacterized protein</fullName>
    </submittedName>
</protein>
<reference evidence="1 2" key="1">
    <citation type="submission" date="2019-02" db="EMBL/GenBank/DDBJ databases">
        <title>Arundinibacter roseus gen. nov., sp. nov., a new member of the family Cytophagaceae.</title>
        <authorList>
            <person name="Szuroczki S."/>
            <person name="Khayer B."/>
            <person name="Sproer C."/>
            <person name="Toumi M."/>
            <person name="Szabo A."/>
            <person name="Felfoldi T."/>
            <person name="Schumann P."/>
            <person name="Toth E."/>
        </authorList>
    </citation>
    <scope>NUCLEOTIDE SEQUENCE [LARGE SCALE GENOMIC DNA]</scope>
    <source>
        <strain evidence="1 2">DMA-k-7a</strain>
    </source>
</reference>
<gene>
    <name evidence="1" type="ORF">EZE20_14540</name>
</gene>
<dbReference type="RefSeq" id="WP_132118881.1">
    <property type="nucleotide sequence ID" value="NZ_SMJU01000008.1"/>
</dbReference>
<dbReference type="OrthoDB" id="964289at2"/>
<evidence type="ECO:0000313" key="2">
    <source>
        <dbReference type="Proteomes" id="UP000295706"/>
    </source>
</evidence>
<accession>A0A4R4K8U1</accession>
<sequence>MLFSILRWLIFPFLFLGLSLHQTCFGQGAITPDPAKQWYDRETIYLLSPNRYVRNNMVYAGGNQLRREFMISPGGMQLYVRSRRTRSIALVFSLAGSAGTIYTLVSGNRDAFRTFFWVSLGTGLASGALNSRANAQLNQAVWLRNRDAMIFSESQK</sequence>
<organism evidence="1 2">
    <name type="scientific">Arundinibacter roseus</name>
    <dbReference type="NCBI Taxonomy" id="2070510"/>
    <lineage>
        <taxon>Bacteria</taxon>
        <taxon>Pseudomonadati</taxon>
        <taxon>Bacteroidota</taxon>
        <taxon>Cytophagia</taxon>
        <taxon>Cytophagales</taxon>
        <taxon>Spirosomataceae</taxon>
        <taxon>Arundinibacter</taxon>
    </lineage>
</organism>
<dbReference type="AlphaFoldDB" id="A0A4R4K8U1"/>
<dbReference type="Proteomes" id="UP000295706">
    <property type="component" value="Unassembled WGS sequence"/>
</dbReference>
<evidence type="ECO:0000313" key="1">
    <source>
        <dbReference type="EMBL" id="TDB64154.1"/>
    </source>
</evidence>